<dbReference type="PROSITE" id="PS50943">
    <property type="entry name" value="HTH_CROC1"/>
    <property type="match status" value="1"/>
</dbReference>
<keyword evidence="4" id="KW-1185">Reference proteome</keyword>
<dbReference type="Pfam" id="PF01381">
    <property type="entry name" value="HTH_3"/>
    <property type="match status" value="1"/>
</dbReference>
<dbReference type="EMBL" id="JBHSWA010000001">
    <property type="protein sequence ID" value="MFC6641347.1"/>
    <property type="molecule type" value="Genomic_DNA"/>
</dbReference>
<accession>A0ABW1YZD3</accession>
<organism evidence="3 4">
    <name type="scientific">Sulfitobacter profundi</name>
    <dbReference type="NCBI Taxonomy" id="2679961"/>
    <lineage>
        <taxon>Bacteria</taxon>
        <taxon>Pseudomonadati</taxon>
        <taxon>Pseudomonadota</taxon>
        <taxon>Alphaproteobacteria</taxon>
        <taxon>Rhodobacterales</taxon>
        <taxon>Roseobacteraceae</taxon>
        <taxon>Sulfitobacter</taxon>
    </lineage>
</organism>
<gene>
    <name evidence="3" type="ORF">ACFQAU_05880</name>
</gene>
<dbReference type="InterPro" id="IPR010359">
    <property type="entry name" value="IrrE_HExxH"/>
</dbReference>
<sequence>MLKPDQFNRHLMALSRDSVGYSQSELANKLGVKQGTISKYEAGLLEPPFDFVEALANTLGFMPEFFYETGRPYGMPPFHYRKRKKLAAKRLSKMVAEMNIRRIQLQILLRSYDLPSNRFIPEIDRDEYRGGYGKDFSIEGAAQQLREMWGIPDGPIENVVEVLEDNGGIVIPCNFASDLIDAVSQRIDGLPVLFFVNMNAPADRIRHTLCHELGHMVLHTTTLMDDDEMEKEADHFAGAFLLPSKELKRQLIKFDLRQIANLKRHWKVSMSSIAMRADRLGMITPYQKKSFFIQMGKLGYRKAEPYEPEKEVPTKIKTVVKFFFDNLDFSKEDLAKSLMISVPKFEELYGFIDEPEKYPSNDNNAFGHGLRVVK</sequence>
<dbReference type="SMART" id="SM00530">
    <property type="entry name" value="HTH_XRE"/>
    <property type="match status" value="1"/>
</dbReference>
<comment type="similarity">
    <text evidence="1">Belongs to the short-chain fatty acyl-CoA assimilation regulator (ScfR) family.</text>
</comment>
<protein>
    <submittedName>
        <fullName evidence="3">XRE family transcriptional regulator</fullName>
    </submittedName>
</protein>
<dbReference type="Gene3D" id="1.10.10.2910">
    <property type="match status" value="1"/>
</dbReference>
<dbReference type="PANTHER" id="PTHR43236">
    <property type="entry name" value="ANTITOXIN HIGA1"/>
    <property type="match status" value="1"/>
</dbReference>
<dbReference type="InterPro" id="IPR010982">
    <property type="entry name" value="Lambda_DNA-bd_dom_sf"/>
</dbReference>
<dbReference type="Proteomes" id="UP001596403">
    <property type="component" value="Unassembled WGS sequence"/>
</dbReference>
<dbReference type="InterPro" id="IPR001387">
    <property type="entry name" value="Cro/C1-type_HTH"/>
</dbReference>
<evidence type="ECO:0000259" key="2">
    <source>
        <dbReference type="PROSITE" id="PS50943"/>
    </source>
</evidence>
<evidence type="ECO:0000256" key="1">
    <source>
        <dbReference type="ARBA" id="ARBA00007227"/>
    </source>
</evidence>
<dbReference type="CDD" id="cd00093">
    <property type="entry name" value="HTH_XRE"/>
    <property type="match status" value="1"/>
</dbReference>
<feature type="domain" description="HTH cro/C1-type" evidence="2">
    <location>
        <begin position="12"/>
        <end position="65"/>
    </location>
</feature>
<evidence type="ECO:0000313" key="3">
    <source>
        <dbReference type="EMBL" id="MFC6641347.1"/>
    </source>
</evidence>
<reference evidence="4" key="1">
    <citation type="journal article" date="2019" name="Int. J. Syst. Evol. Microbiol.">
        <title>The Global Catalogue of Microorganisms (GCM) 10K type strain sequencing project: providing services to taxonomists for standard genome sequencing and annotation.</title>
        <authorList>
            <consortium name="The Broad Institute Genomics Platform"/>
            <consortium name="The Broad Institute Genome Sequencing Center for Infectious Disease"/>
            <person name="Wu L."/>
            <person name="Ma J."/>
        </authorList>
    </citation>
    <scope>NUCLEOTIDE SEQUENCE [LARGE SCALE GENOMIC DNA]</scope>
    <source>
        <strain evidence="4">NBRC 111368</strain>
    </source>
</reference>
<dbReference type="SUPFAM" id="SSF47413">
    <property type="entry name" value="lambda repressor-like DNA-binding domains"/>
    <property type="match status" value="1"/>
</dbReference>
<dbReference type="InterPro" id="IPR052345">
    <property type="entry name" value="Rad_response_metalloprotease"/>
</dbReference>
<evidence type="ECO:0000313" key="4">
    <source>
        <dbReference type="Proteomes" id="UP001596403"/>
    </source>
</evidence>
<dbReference type="Gene3D" id="1.10.260.40">
    <property type="entry name" value="lambda repressor-like DNA-binding domains"/>
    <property type="match status" value="1"/>
</dbReference>
<comment type="caution">
    <text evidence="3">The sequence shown here is derived from an EMBL/GenBank/DDBJ whole genome shotgun (WGS) entry which is preliminary data.</text>
</comment>
<name>A0ABW1YZD3_9RHOB</name>
<dbReference type="Pfam" id="PF06114">
    <property type="entry name" value="Peptidase_M78"/>
    <property type="match status" value="1"/>
</dbReference>
<dbReference type="PANTHER" id="PTHR43236:SF1">
    <property type="entry name" value="BLL7220 PROTEIN"/>
    <property type="match status" value="1"/>
</dbReference>
<dbReference type="RefSeq" id="WP_132447101.1">
    <property type="nucleotide sequence ID" value="NZ_JBHSWA010000001.1"/>
</dbReference>
<proteinExistence type="inferred from homology"/>